<evidence type="ECO:0000313" key="2">
    <source>
        <dbReference type="Proteomes" id="UP001056120"/>
    </source>
</evidence>
<keyword evidence="2" id="KW-1185">Reference proteome</keyword>
<dbReference type="Proteomes" id="UP001056120">
    <property type="component" value="Linkage Group LG17"/>
</dbReference>
<gene>
    <name evidence="1" type="ORF">L1987_50418</name>
</gene>
<protein>
    <submittedName>
        <fullName evidence="1">Uncharacterized protein</fullName>
    </submittedName>
</protein>
<dbReference type="EMBL" id="CM042034">
    <property type="protein sequence ID" value="KAI3760030.1"/>
    <property type="molecule type" value="Genomic_DNA"/>
</dbReference>
<evidence type="ECO:0000313" key="1">
    <source>
        <dbReference type="EMBL" id="KAI3760030.1"/>
    </source>
</evidence>
<proteinExistence type="predicted"/>
<name>A0ACB9EMT4_9ASTR</name>
<accession>A0ACB9EMT4</accession>
<reference evidence="1 2" key="2">
    <citation type="journal article" date="2022" name="Mol. Ecol. Resour.">
        <title>The genomes of chicory, endive, great burdock and yacon provide insights into Asteraceae paleo-polyploidization history and plant inulin production.</title>
        <authorList>
            <person name="Fan W."/>
            <person name="Wang S."/>
            <person name="Wang H."/>
            <person name="Wang A."/>
            <person name="Jiang F."/>
            <person name="Liu H."/>
            <person name="Zhao H."/>
            <person name="Xu D."/>
            <person name="Zhang Y."/>
        </authorList>
    </citation>
    <scope>NUCLEOTIDE SEQUENCE [LARGE SCALE GENOMIC DNA]</scope>
    <source>
        <strain evidence="2">cv. Yunnan</strain>
        <tissue evidence="1">Leaves</tissue>
    </source>
</reference>
<reference evidence="2" key="1">
    <citation type="journal article" date="2022" name="Mol. Ecol. Resour.">
        <title>The genomes of chicory, endive, great burdock and yacon provide insights into Asteraceae palaeo-polyploidization history and plant inulin production.</title>
        <authorList>
            <person name="Fan W."/>
            <person name="Wang S."/>
            <person name="Wang H."/>
            <person name="Wang A."/>
            <person name="Jiang F."/>
            <person name="Liu H."/>
            <person name="Zhao H."/>
            <person name="Xu D."/>
            <person name="Zhang Y."/>
        </authorList>
    </citation>
    <scope>NUCLEOTIDE SEQUENCE [LARGE SCALE GENOMIC DNA]</scope>
    <source>
        <strain evidence="2">cv. Yunnan</strain>
    </source>
</reference>
<comment type="caution">
    <text evidence="1">The sequence shown here is derived from an EMBL/GenBank/DDBJ whole genome shotgun (WGS) entry which is preliminary data.</text>
</comment>
<organism evidence="1 2">
    <name type="scientific">Smallanthus sonchifolius</name>
    <dbReference type="NCBI Taxonomy" id="185202"/>
    <lineage>
        <taxon>Eukaryota</taxon>
        <taxon>Viridiplantae</taxon>
        <taxon>Streptophyta</taxon>
        <taxon>Embryophyta</taxon>
        <taxon>Tracheophyta</taxon>
        <taxon>Spermatophyta</taxon>
        <taxon>Magnoliopsida</taxon>
        <taxon>eudicotyledons</taxon>
        <taxon>Gunneridae</taxon>
        <taxon>Pentapetalae</taxon>
        <taxon>asterids</taxon>
        <taxon>campanulids</taxon>
        <taxon>Asterales</taxon>
        <taxon>Asteraceae</taxon>
        <taxon>Asteroideae</taxon>
        <taxon>Heliantheae alliance</taxon>
        <taxon>Millerieae</taxon>
        <taxon>Smallanthus</taxon>
    </lineage>
</organism>
<sequence>MLLLWGNYLIIYAVKMVLTQVLVFESVRTSTGVQLYKHHLATVLWGLVPLNWRQVDHIFSFTRSSF</sequence>